<organism evidence="1 2">
    <name type="scientific">Onchocerca volvulus</name>
    <dbReference type="NCBI Taxonomy" id="6282"/>
    <lineage>
        <taxon>Eukaryota</taxon>
        <taxon>Metazoa</taxon>
        <taxon>Ecdysozoa</taxon>
        <taxon>Nematoda</taxon>
        <taxon>Chromadorea</taxon>
        <taxon>Rhabditida</taxon>
        <taxon>Spirurina</taxon>
        <taxon>Spiruromorpha</taxon>
        <taxon>Filarioidea</taxon>
        <taxon>Onchocercidae</taxon>
        <taxon>Onchocerca</taxon>
    </lineage>
</organism>
<protein>
    <submittedName>
        <fullName evidence="1">Uncharacterized protein</fullName>
    </submittedName>
</protein>
<name>A0A8R1TVE7_ONCVO</name>
<reference evidence="1" key="2">
    <citation type="submission" date="2022-06" db="UniProtKB">
        <authorList>
            <consortium name="EnsemblMetazoa"/>
        </authorList>
    </citation>
    <scope>IDENTIFICATION</scope>
</reference>
<accession>A0A8R1TVE7</accession>
<proteinExistence type="predicted"/>
<dbReference type="AlphaFoldDB" id="A0A8R1TVE7"/>
<dbReference type="EMBL" id="CMVM020000150">
    <property type="status" value="NOT_ANNOTATED_CDS"/>
    <property type="molecule type" value="Genomic_DNA"/>
</dbReference>
<sequence>MERCTQSVRLFIHSFLFRIRTDAFINKSTRFVRLKGHETEKISYEMDAVVHTIQKCFCKDTHNCHPDSPSSIFI</sequence>
<evidence type="ECO:0000313" key="2">
    <source>
        <dbReference type="Proteomes" id="UP000024404"/>
    </source>
</evidence>
<keyword evidence="2" id="KW-1185">Reference proteome</keyword>
<evidence type="ECO:0000313" key="1">
    <source>
        <dbReference type="EnsemblMetazoa" id="OVOC5237.1"/>
    </source>
</evidence>
<dbReference type="EnsemblMetazoa" id="OVOC5237.1">
    <property type="protein sequence ID" value="OVOC5237.1"/>
    <property type="gene ID" value="WBGene00242046"/>
</dbReference>
<reference evidence="2" key="1">
    <citation type="submission" date="2013-10" db="EMBL/GenBank/DDBJ databases">
        <title>Genome sequencing of Onchocerca volvulus.</title>
        <authorList>
            <person name="Cotton J."/>
            <person name="Tsai J."/>
            <person name="Stanley E."/>
            <person name="Tracey A."/>
            <person name="Holroyd N."/>
            <person name="Lustigman S."/>
            <person name="Berriman M."/>
        </authorList>
    </citation>
    <scope>NUCLEOTIDE SEQUENCE</scope>
</reference>
<dbReference type="Proteomes" id="UP000024404">
    <property type="component" value="Unassembled WGS sequence"/>
</dbReference>